<dbReference type="PANTHER" id="PTHR43982:SF6">
    <property type="entry name" value="UBIQUITIN CARBOXYL-TERMINAL HYDROLASE 2-RELATED"/>
    <property type="match status" value="1"/>
</dbReference>
<evidence type="ECO:0000256" key="7">
    <source>
        <dbReference type="SAM" id="MobiDB-lite"/>
    </source>
</evidence>
<feature type="compositionally biased region" description="Pro residues" evidence="7">
    <location>
        <begin position="836"/>
        <end position="845"/>
    </location>
</feature>
<name>A0A6A6TCR2_9PLEO</name>
<dbReference type="GO" id="GO:0061136">
    <property type="term" value="P:regulation of proteasomal protein catabolic process"/>
    <property type="evidence" value="ECO:0007669"/>
    <property type="project" value="TreeGrafter"/>
</dbReference>
<proteinExistence type="predicted"/>
<evidence type="ECO:0000256" key="3">
    <source>
        <dbReference type="ARBA" id="ARBA00022670"/>
    </source>
</evidence>
<feature type="region of interest" description="Disordered" evidence="7">
    <location>
        <begin position="1"/>
        <end position="26"/>
    </location>
</feature>
<feature type="domain" description="USP" evidence="8">
    <location>
        <begin position="643"/>
        <end position="1189"/>
    </location>
</feature>
<dbReference type="SUPFAM" id="SSF54001">
    <property type="entry name" value="Cysteine proteinases"/>
    <property type="match status" value="1"/>
</dbReference>
<feature type="compositionally biased region" description="Basic and acidic residues" evidence="7">
    <location>
        <begin position="1221"/>
        <end position="1235"/>
    </location>
</feature>
<keyword evidence="5" id="KW-0378">Hydrolase</keyword>
<dbReference type="InterPro" id="IPR028889">
    <property type="entry name" value="USP"/>
</dbReference>
<accession>A0A6A6TCR2</accession>
<organism evidence="9 10">
    <name type="scientific">Lophiostoma macrostomum CBS 122681</name>
    <dbReference type="NCBI Taxonomy" id="1314788"/>
    <lineage>
        <taxon>Eukaryota</taxon>
        <taxon>Fungi</taxon>
        <taxon>Dikarya</taxon>
        <taxon>Ascomycota</taxon>
        <taxon>Pezizomycotina</taxon>
        <taxon>Dothideomycetes</taxon>
        <taxon>Pleosporomycetidae</taxon>
        <taxon>Pleosporales</taxon>
        <taxon>Lophiostomataceae</taxon>
        <taxon>Lophiostoma</taxon>
    </lineage>
</organism>
<gene>
    <name evidence="9" type="ORF">K491DRAFT_703216</name>
</gene>
<evidence type="ECO:0000256" key="1">
    <source>
        <dbReference type="ARBA" id="ARBA00000707"/>
    </source>
</evidence>
<evidence type="ECO:0000256" key="2">
    <source>
        <dbReference type="ARBA" id="ARBA00012759"/>
    </source>
</evidence>
<comment type="catalytic activity">
    <reaction evidence="1">
        <text>Thiol-dependent hydrolysis of ester, thioester, amide, peptide and isopeptide bonds formed by the C-terminal Gly of ubiquitin (a 76-residue protein attached to proteins as an intracellular targeting signal).</text>
        <dbReference type="EC" id="3.4.19.12"/>
    </reaction>
</comment>
<feature type="region of interest" description="Disordered" evidence="7">
    <location>
        <begin position="822"/>
        <end position="845"/>
    </location>
</feature>
<dbReference type="GO" id="GO:0043161">
    <property type="term" value="P:proteasome-mediated ubiquitin-dependent protein catabolic process"/>
    <property type="evidence" value="ECO:0007669"/>
    <property type="project" value="InterPro"/>
</dbReference>
<dbReference type="EC" id="3.4.19.12" evidence="2"/>
<dbReference type="GO" id="GO:0016579">
    <property type="term" value="P:protein deubiquitination"/>
    <property type="evidence" value="ECO:0007669"/>
    <property type="project" value="InterPro"/>
</dbReference>
<dbReference type="GO" id="GO:0070628">
    <property type="term" value="F:proteasome binding"/>
    <property type="evidence" value="ECO:0007669"/>
    <property type="project" value="TreeGrafter"/>
</dbReference>
<evidence type="ECO:0000259" key="8">
    <source>
        <dbReference type="PROSITE" id="PS50235"/>
    </source>
</evidence>
<dbReference type="OrthoDB" id="2420415at2759"/>
<dbReference type="EMBL" id="MU004321">
    <property type="protein sequence ID" value="KAF2657809.1"/>
    <property type="molecule type" value="Genomic_DNA"/>
</dbReference>
<dbReference type="InterPro" id="IPR018200">
    <property type="entry name" value="USP_CS"/>
</dbReference>
<evidence type="ECO:0000256" key="6">
    <source>
        <dbReference type="ARBA" id="ARBA00022807"/>
    </source>
</evidence>
<dbReference type="InterPro" id="IPR044635">
    <property type="entry name" value="UBP14-like"/>
</dbReference>
<evidence type="ECO:0000256" key="4">
    <source>
        <dbReference type="ARBA" id="ARBA00022786"/>
    </source>
</evidence>
<dbReference type="PROSITE" id="PS50235">
    <property type="entry name" value="USP_3"/>
    <property type="match status" value="1"/>
</dbReference>
<dbReference type="PANTHER" id="PTHR43982">
    <property type="entry name" value="UBIQUITIN CARBOXYL-TERMINAL HYDROLASE"/>
    <property type="match status" value="1"/>
</dbReference>
<reference evidence="9" key="1">
    <citation type="journal article" date="2020" name="Stud. Mycol.">
        <title>101 Dothideomycetes genomes: a test case for predicting lifestyles and emergence of pathogens.</title>
        <authorList>
            <person name="Haridas S."/>
            <person name="Albert R."/>
            <person name="Binder M."/>
            <person name="Bloem J."/>
            <person name="Labutti K."/>
            <person name="Salamov A."/>
            <person name="Andreopoulos B."/>
            <person name="Baker S."/>
            <person name="Barry K."/>
            <person name="Bills G."/>
            <person name="Bluhm B."/>
            <person name="Cannon C."/>
            <person name="Castanera R."/>
            <person name="Culley D."/>
            <person name="Daum C."/>
            <person name="Ezra D."/>
            <person name="Gonzalez J."/>
            <person name="Henrissat B."/>
            <person name="Kuo A."/>
            <person name="Liang C."/>
            <person name="Lipzen A."/>
            <person name="Lutzoni F."/>
            <person name="Magnuson J."/>
            <person name="Mondo S."/>
            <person name="Nolan M."/>
            <person name="Ohm R."/>
            <person name="Pangilinan J."/>
            <person name="Park H.-J."/>
            <person name="Ramirez L."/>
            <person name="Alfaro M."/>
            <person name="Sun H."/>
            <person name="Tritt A."/>
            <person name="Yoshinaga Y."/>
            <person name="Zwiers L.-H."/>
            <person name="Turgeon B."/>
            <person name="Goodwin S."/>
            <person name="Spatafora J."/>
            <person name="Crous P."/>
            <person name="Grigoriev I."/>
        </authorList>
    </citation>
    <scope>NUCLEOTIDE SEQUENCE</scope>
    <source>
        <strain evidence="9">CBS 122681</strain>
    </source>
</reference>
<dbReference type="PROSITE" id="PS00973">
    <property type="entry name" value="USP_2"/>
    <property type="match status" value="1"/>
</dbReference>
<evidence type="ECO:0000313" key="10">
    <source>
        <dbReference type="Proteomes" id="UP000799324"/>
    </source>
</evidence>
<feature type="region of interest" description="Disordered" evidence="7">
    <location>
        <begin position="1201"/>
        <end position="1235"/>
    </location>
</feature>
<keyword evidence="10" id="KW-1185">Reference proteome</keyword>
<keyword evidence="6" id="KW-0788">Thiol protease</keyword>
<dbReference type="Proteomes" id="UP000799324">
    <property type="component" value="Unassembled WGS sequence"/>
</dbReference>
<dbReference type="Pfam" id="PF13446">
    <property type="entry name" value="RPT"/>
    <property type="match status" value="2"/>
</dbReference>
<evidence type="ECO:0000256" key="5">
    <source>
        <dbReference type="ARBA" id="ARBA00022801"/>
    </source>
</evidence>
<dbReference type="InterPro" id="IPR001394">
    <property type="entry name" value="Peptidase_C19_UCH"/>
</dbReference>
<evidence type="ECO:0000313" key="9">
    <source>
        <dbReference type="EMBL" id="KAF2657809.1"/>
    </source>
</evidence>
<dbReference type="AlphaFoldDB" id="A0A6A6TCR2"/>
<protein>
    <recommendedName>
        <fullName evidence="2">ubiquitinyl hydrolase 1</fullName>
        <ecNumber evidence="2">3.4.19.12</ecNumber>
    </recommendedName>
</protein>
<keyword evidence="3" id="KW-0645">Protease</keyword>
<dbReference type="Pfam" id="PF00443">
    <property type="entry name" value="UCH"/>
    <property type="match status" value="2"/>
</dbReference>
<dbReference type="InterPro" id="IPR025305">
    <property type="entry name" value="UCH_repeat_domain"/>
</dbReference>
<dbReference type="GO" id="GO:0004843">
    <property type="term" value="F:cysteine-type deubiquitinase activity"/>
    <property type="evidence" value="ECO:0007669"/>
    <property type="project" value="UniProtKB-EC"/>
</dbReference>
<sequence length="1235" mass="138674">MAAAAGTVPFRGGLSSTDSTPAAGKTAPRLIQDLLTYDPRYEERAGRNLLTSPPPHHDPDARPVAAVPIRNCRHDLKIKPEQSASAPKDGPEPNASYKVATYCQKCRWHIDIIVDYRDNNNKNMPCGKATQDYVLHHFVFVHEVIQTLHLMGHPSPERTYNFQCSAPRCPVELRIRMHPPRFSEHELELLTNKAILRKRLDTAKQLVGDRADGHMARSVDALDYLGTYLNDSLNPQKGKSRIPVLNRKFVRTFGKDCDNILKNLGFSFEIEDEDGEPVEVWHLPKPPPAHGPLDSDDERTLIEDGQHEIIALLSAFPEAERVGVRHTFKVPQSALQTIEKTLACEDYQKKTLVGTRRATNHEEDHPYYAGLGAVGDFSDALLLFAYSRQVAVDLANSTYYFECLQDLAIGRKSDLLETQVQLLASNGQTNRKEVASAYRSLGMDPKHAHVLGDDHIIGQFKARLQDISPAAAEETRNNLRVIGNARNSEKIKLEASNAIETYEQALSWLDLVPEQADEFVETMYGIKVNDNPANREIATKAVNIIATHRKSRRLQRFLLTGTVDGGGEIDLGQAYALLQIQDRASAIDLSNLEQQVRLMIEENPGSEEKYEQAYTLIKAEQESRYSQSGFAISNKYPLESWPVGCLNIGNTCYLNSVLQFLFTIKPLRDMVLNCDDYMQDTSPEALKAKRVGRSAVTAEKVERAQQFLHELRGLFQRMITASTHSVRPEAKLAALALSKTTLAVADTTARNATEGPRLGDIEGIPVAGPMPPPEAASVTKENEFSAASLDTLVDTVMGDDAEAKDETSSTVAEIDVDEVRPMETESLSNGIDTSVPEPPSRPPPIPPRPLDIKKIEGLAEQQDAAEILNNVFDLFSCAITADKKMEDGEQWDLVKRLFFSNVTTVRLTNDTTARNSALQDTHHVFVGHRDRPLYAALDDEFSLSELESDASQNGAKTSKFEYIATASPIQIINVRRLIFEKGQATKLDSHIGLEDVLYLDRYLERTTTRSQEELQQLREKQWHLQRRLKSLESRKKVVHETEVEMDLPDAVSETATWFEDISKAEDENLIDVDEDPIPKFPNLPQQMHEKAQALKNEAKDIDEQMRKMDGQSNTVFEDCKDHPYVLHAVFMHRGSATGGHYWIYIRDFQNDVWREYNDEAVNKVDDLDKIFKQKDRATSTGLVFVKQDLVNKLTEAVCRKPEMPEPSQPQSMNGNEIEMTDVDKLPVLEGLDKEA</sequence>
<dbReference type="InterPro" id="IPR038765">
    <property type="entry name" value="Papain-like_cys_pep_sf"/>
</dbReference>
<dbReference type="Gene3D" id="3.90.70.10">
    <property type="entry name" value="Cysteine proteinases"/>
    <property type="match status" value="2"/>
</dbReference>
<keyword evidence="4" id="KW-0833">Ubl conjugation pathway</keyword>